<proteinExistence type="predicted"/>
<keyword evidence="3" id="KW-1133">Transmembrane helix</keyword>
<dbReference type="GO" id="GO:0009306">
    <property type="term" value="P:protein secretion"/>
    <property type="evidence" value="ECO:0007669"/>
    <property type="project" value="InterPro"/>
</dbReference>
<sequence>MAIFKRVLIVLGILLLIPVLVLGAALFYLSTAQGLSTIASLTSKYASSDDTKIAIGGIEGSFPYDLTLKDVKLSDRQGEWLTVDRARLLWSPLQLYSRKLVVNLVDVGEVKVARQPVYEAQTENLPPPDPNAPLFPELPIEIHLEKFNLAGLDLAQPVIGTPAKLTANAAATLRKASDGVSAEFELKRIDAIPGRIGGKGRFIPATNGVELSLRGSEPAGGLVARMANIPGLPPIDIGLDAAGTLDALRAQLAVVAGTQGRMDGAADVTREGRARRVTLGINGDVGRLVDPSITPLVDGMTKISAEALVPDEGPIDLTDVTIEAPSVRLGARGKVDTAAETVDLSFDVKAGDPARFAAVLPPGLRWASLGVLGTAKGPLDHPVITATADGGGLAAEQGQAETARIKLTATPNGALSDDNTRVAFVIDADADGVKFADDRMFALGRALNISAAGVTNLKGEATIERSDVRLADVAASYAGDVSPTAAKGHATLKAGDLATVAPLTGMALGGAVDLSSDFDLAYDLSRLSASLNGSASQLKTGVAQVDGLTGGSLTIKGGVTRGDDGAFTISGLDARGDHVVVTADGSVTRERANVVAKADVDDVSRLDSRASGQAHVDAALTGRLDDLGVKSTLSIPSGEVMGRALKDLKLDLDATDVTGSLGAAFGLGGSLDGKPLRGTGRLVTEDDGARRLEGLDLAIASTTARGDLSVTPKGLATGRITLDSPDLAEVGALALTELAGRLNADVALSTENGVQRVVIGAKGADIAASGARIGAFDVAATVVDPTGKVTIDGTVNGSSIAAGGQAVDTVSLIARGAPDGMDVSLNAGAKGSSVAADGRVVYAPAETRIDLSRLDLTGGGKSARLTGPAKVRVIGSDIAIDAFALRAIDGGLLSVKGKAGQQLDLDVALRELPLALGNAFSPELGLGGFVEGDAKVTGLASAPQAVFDIRGSDLSIAQLRDAKIPPLALATKGRLEGDRVTTDTTVTGAGGLSIVANGSAPLGNGDLDMTVALRSVPLALANAFVPDLALGGALQGDARIAGPVSGPKGTYDLRIANLTSARAQGVPALVVAAKGALEGDRVTTDATITGGGGVSLVAKGSAPLGRGDVDMTVTIREFPLALANAVQADLGLQGALRGDVRVRGPIDAPVGNYDLRITELQASAAAGLPPLAVMTRGGLEGRRATTETTMTGGGIDLAANGSAPLGDGPIDLTVNLRTLPLKYANAFAPGVEIEGGMRGVARIGGTAKAPAVDYDVTVVDLTSGRAKGVAPVQVTAKGATDLKRVTTDAAITGGGGIEATAKGSAPIGQGDLDLAVAIGKLPLALANAFVPDLGLDGTLRGDVKLAGPVARPVGTYDVAIDGLVAAQAKSVPPLAVVAKGALQGDRVTTDTTINGQGGINVSAKGSAPLGKGDLDMAVAIRELPLALANGFRPDLGLSGKLQGDATVAGPIDAPRGSYDLRISDLLSAAAKGVPALQVTTKGELQGERVTTDTTIAGGGGIQATAKGSAPLGQGDLDMAVAIERLPLALANAFQPALGLGGELKGRANVAGPLNAPRGDYDLTVTGLTAAQAKGLAPLQITTKGALEGQRVTTDTAITGAGVRATAKGAIPLGDGDLAVDIDVPELPLSIANAVMPSLGLAGRLVGGAKVGGPIKAPTGSYDFRVTGLTSAQARGVPPLEIVTKGTLADGRATTDTAVTGGGGLRVTANGSAPLGSTGNLDVTVAIRAVPLSLANAFSPGLGANGTLTGDAKVGGPVSAPTGTYSLKVSGLSTAATRSAGVPVAQIDSKGALQGKRVTTDTTVTAARGLSVTARGSAPLGAGDLDLAVAGKAPLAFLNDTLSVSGDRIDGQASFDVRVGGPTSAPRINGAGSLANGSYFNRAAGLQLKGMTASIAANGTNIEVRSLKATTRNGGSISGSGRVAVNPDAGFPGEIRFNASNAEVVGTDIVTAITDADLRLQGPLARRPVVTGTIRTRSVEIQIPDKIPARYTPLPDVRHQGAPKAVLKQYGSVNAGKKTAKTQDAFVATLDITVQANDRIFIRGLGMNAEAGAQIKITGTSAAPVPVGAFQLREGRSNISVLGHRLEFTRGAVAFAGDLDPTLDFVAETQAKDVTAQVLITGTASAPQITFGSNPTLPTDEVLARLLFNKASGELTPGQAISLAQAVAQYSGVGGGGGGPLEGLRKGLGVDSLDIASGGGDGLFGLGIGRYISDNIYLGFSTGTTPEDTGVTLDVNLTDHIKARGQAGAAGNASAGVAAEWDY</sequence>
<dbReference type="Proteomes" id="UP000291613">
    <property type="component" value="Unassembled WGS sequence"/>
</dbReference>
<protein>
    <recommendedName>
        <fullName evidence="5">Translocation and assembly module TamB C-terminal domain-containing protein</fullName>
    </recommendedName>
</protein>
<comment type="caution">
    <text evidence="6">The sequence shown here is derived from an EMBL/GenBank/DDBJ whole genome shotgun (WGS) entry which is preliminary data.</text>
</comment>
<evidence type="ECO:0000256" key="2">
    <source>
        <dbReference type="ARBA" id="ARBA00022692"/>
    </source>
</evidence>
<dbReference type="GO" id="GO:0097347">
    <property type="term" value="C:TAM protein secretion complex"/>
    <property type="evidence" value="ECO:0007669"/>
    <property type="project" value="TreeGrafter"/>
</dbReference>
<dbReference type="PANTHER" id="PTHR36985:SF1">
    <property type="entry name" value="TRANSLOCATION AND ASSEMBLY MODULE SUBUNIT TAMB"/>
    <property type="match status" value="1"/>
</dbReference>
<gene>
    <name evidence="6" type="ORF">EYR15_06080</name>
</gene>
<comment type="subcellular location">
    <subcellularLocation>
        <location evidence="1">Membrane</location>
        <topology evidence="1">Single-pass membrane protein</topology>
    </subcellularLocation>
</comment>
<accession>A0A4Q9GQS3</accession>
<evidence type="ECO:0000256" key="1">
    <source>
        <dbReference type="ARBA" id="ARBA00004167"/>
    </source>
</evidence>
<organism evidence="6 7">
    <name type="scientific">Hansschlegelia quercus</name>
    <dbReference type="NCBI Taxonomy" id="2528245"/>
    <lineage>
        <taxon>Bacteria</taxon>
        <taxon>Pseudomonadati</taxon>
        <taxon>Pseudomonadota</taxon>
        <taxon>Alphaproteobacteria</taxon>
        <taxon>Hyphomicrobiales</taxon>
        <taxon>Methylopilaceae</taxon>
        <taxon>Hansschlegelia</taxon>
    </lineage>
</organism>
<dbReference type="PANTHER" id="PTHR36985">
    <property type="entry name" value="TRANSLOCATION AND ASSEMBLY MODULE SUBUNIT TAMB"/>
    <property type="match status" value="1"/>
</dbReference>
<evidence type="ECO:0000256" key="4">
    <source>
        <dbReference type="ARBA" id="ARBA00023136"/>
    </source>
</evidence>
<reference evidence="6 7" key="1">
    <citation type="submission" date="2019-02" db="EMBL/GenBank/DDBJ databases">
        <title>Hansschlegelia quercus sp. nov., a novel methylotrophic bacterium from buds of oak (Quercus robur L.).</title>
        <authorList>
            <person name="Agafonova N.V."/>
            <person name="Kaparullina E.N."/>
            <person name="Grouzdev D.S."/>
            <person name="Doronina N.V."/>
        </authorList>
    </citation>
    <scope>NUCLEOTIDE SEQUENCE [LARGE SCALE GENOMIC DNA]</scope>
    <source>
        <strain evidence="6 7">Dub</strain>
    </source>
</reference>
<dbReference type="EMBL" id="SIUB01000002">
    <property type="protein sequence ID" value="TBN54400.1"/>
    <property type="molecule type" value="Genomic_DNA"/>
</dbReference>
<dbReference type="GO" id="GO:0005886">
    <property type="term" value="C:plasma membrane"/>
    <property type="evidence" value="ECO:0007669"/>
    <property type="project" value="InterPro"/>
</dbReference>
<feature type="domain" description="Translocation and assembly module TamB C-terminal" evidence="5">
    <location>
        <begin position="1906"/>
        <end position="2261"/>
    </location>
</feature>
<dbReference type="OrthoDB" id="7784409at2"/>
<dbReference type="RefSeq" id="WP_131002085.1">
    <property type="nucleotide sequence ID" value="NZ_JBHSZR010000005.1"/>
</dbReference>
<evidence type="ECO:0000313" key="7">
    <source>
        <dbReference type="Proteomes" id="UP000291613"/>
    </source>
</evidence>
<keyword evidence="7" id="KW-1185">Reference proteome</keyword>
<dbReference type="InterPro" id="IPR007452">
    <property type="entry name" value="TamB_C"/>
</dbReference>
<name>A0A4Q9GQS3_9HYPH</name>
<evidence type="ECO:0000259" key="5">
    <source>
        <dbReference type="Pfam" id="PF04357"/>
    </source>
</evidence>
<keyword evidence="4" id="KW-0472">Membrane</keyword>
<evidence type="ECO:0000313" key="6">
    <source>
        <dbReference type="EMBL" id="TBN54400.1"/>
    </source>
</evidence>
<evidence type="ECO:0000256" key="3">
    <source>
        <dbReference type="ARBA" id="ARBA00022989"/>
    </source>
</evidence>
<dbReference type="Pfam" id="PF04357">
    <property type="entry name" value="TamB"/>
    <property type="match status" value="1"/>
</dbReference>
<keyword evidence="2" id="KW-0812">Transmembrane</keyword>